<evidence type="ECO:0000313" key="5">
    <source>
        <dbReference type="Proteomes" id="UP000295621"/>
    </source>
</evidence>
<dbReference type="InterPro" id="IPR013096">
    <property type="entry name" value="Cupin_2"/>
</dbReference>
<dbReference type="GO" id="GO:0003700">
    <property type="term" value="F:DNA-binding transcription factor activity"/>
    <property type="evidence" value="ECO:0007669"/>
    <property type="project" value="TreeGrafter"/>
</dbReference>
<dbReference type="Pfam" id="PF01381">
    <property type="entry name" value="HTH_3"/>
    <property type="match status" value="1"/>
</dbReference>
<keyword evidence="5" id="KW-1185">Reference proteome</keyword>
<feature type="region of interest" description="Disordered" evidence="2">
    <location>
        <begin position="188"/>
        <end position="212"/>
    </location>
</feature>
<dbReference type="OrthoDB" id="513181at2"/>
<dbReference type="Gene3D" id="2.60.120.10">
    <property type="entry name" value="Jelly Rolls"/>
    <property type="match status" value="1"/>
</dbReference>
<dbReference type="InterPro" id="IPR014710">
    <property type="entry name" value="RmlC-like_jellyroll"/>
</dbReference>
<evidence type="ECO:0000313" key="4">
    <source>
        <dbReference type="EMBL" id="TDC47485.1"/>
    </source>
</evidence>
<dbReference type="EMBL" id="SMKL01000073">
    <property type="protein sequence ID" value="TDC47485.1"/>
    <property type="molecule type" value="Genomic_DNA"/>
</dbReference>
<dbReference type="CDD" id="cd00093">
    <property type="entry name" value="HTH_XRE"/>
    <property type="match status" value="1"/>
</dbReference>
<dbReference type="Proteomes" id="UP000295621">
    <property type="component" value="Unassembled WGS sequence"/>
</dbReference>
<comment type="caution">
    <text evidence="4">The sequence shown here is derived from an EMBL/GenBank/DDBJ whole genome shotgun (WGS) entry which is preliminary data.</text>
</comment>
<evidence type="ECO:0000259" key="3">
    <source>
        <dbReference type="PROSITE" id="PS50943"/>
    </source>
</evidence>
<dbReference type="Gene3D" id="1.10.260.40">
    <property type="entry name" value="lambda repressor-like DNA-binding domains"/>
    <property type="match status" value="1"/>
</dbReference>
<dbReference type="InterPro" id="IPR011051">
    <property type="entry name" value="RmlC_Cupin_sf"/>
</dbReference>
<keyword evidence="1" id="KW-0238">DNA-binding</keyword>
<dbReference type="InterPro" id="IPR001387">
    <property type="entry name" value="Cro/C1-type_HTH"/>
</dbReference>
<accession>A0A4V2XW10</accession>
<dbReference type="AlphaFoldDB" id="A0A4V2XW10"/>
<dbReference type="GO" id="GO:0003677">
    <property type="term" value="F:DNA binding"/>
    <property type="evidence" value="ECO:0007669"/>
    <property type="project" value="UniProtKB-KW"/>
</dbReference>
<reference evidence="4 5" key="1">
    <citation type="submission" date="2019-02" db="EMBL/GenBank/DDBJ databases">
        <title>Draft genome sequences of novel Actinobacteria.</title>
        <authorList>
            <person name="Sahin N."/>
            <person name="Ay H."/>
            <person name="Saygin H."/>
        </authorList>
    </citation>
    <scope>NUCLEOTIDE SEQUENCE [LARGE SCALE GENOMIC DNA]</scope>
    <source>
        <strain evidence="4 5">KC603</strain>
    </source>
</reference>
<sequence>MTQDNAQLDAVIRARIRGLRQAKGWSLDALAARCHLSPSTLSRIETGHRRISVDQLVVIARALDSTVDQLVEPVDDADVVIRPRHDMVHGTVWLLSRDGGPHGLTVAKMRITGQTRPKELRVHPGRDWFTVLSGTIRLYLGERIILVAAGQAAQFSTMAPHAFVAHDGPAEVLTILDHEGRQAHLDAVDLTPEPPPSSPELPPSSPESPPPG</sequence>
<dbReference type="PROSITE" id="PS50943">
    <property type="entry name" value="HTH_CROC1"/>
    <property type="match status" value="1"/>
</dbReference>
<gene>
    <name evidence="4" type="ORF">E1212_24015</name>
</gene>
<dbReference type="InterPro" id="IPR010982">
    <property type="entry name" value="Lambda_DNA-bd_dom_sf"/>
</dbReference>
<dbReference type="InterPro" id="IPR050807">
    <property type="entry name" value="TransReg_Diox_bact_type"/>
</dbReference>
<name>A0A4V2XW10_9ACTN</name>
<dbReference type="PANTHER" id="PTHR46797">
    <property type="entry name" value="HTH-TYPE TRANSCRIPTIONAL REGULATOR"/>
    <property type="match status" value="1"/>
</dbReference>
<evidence type="ECO:0000256" key="1">
    <source>
        <dbReference type="ARBA" id="ARBA00023125"/>
    </source>
</evidence>
<feature type="domain" description="HTH cro/C1-type" evidence="3">
    <location>
        <begin position="16"/>
        <end position="70"/>
    </location>
</feature>
<dbReference type="SMART" id="SM00530">
    <property type="entry name" value="HTH_XRE"/>
    <property type="match status" value="1"/>
</dbReference>
<dbReference type="PANTHER" id="PTHR46797:SF1">
    <property type="entry name" value="METHYLPHOSPHONATE SYNTHASE"/>
    <property type="match status" value="1"/>
</dbReference>
<feature type="compositionally biased region" description="Pro residues" evidence="2">
    <location>
        <begin position="192"/>
        <end position="212"/>
    </location>
</feature>
<dbReference type="GO" id="GO:0005829">
    <property type="term" value="C:cytosol"/>
    <property type="evidence" value="ECO:0007669"/>
    <property type="project" value="TreeGrafter"/>
</dbReference>
<protein>
    <submittedName>
        <fullName evidence="4">XRE family transcriptional regulator</fullName>
    </submittedName>
</protein>
<dbReference type="CDD" id="cd02209">
    <property type="entry name" value="cupin_XRE_C"/>
    <property type="match status" value="1"/>
</dbReference>
<proteinExistence type="predicted"/>
<dbReference type="Pfam" id="PF07883">
    <property type="entry name" value="Cupin_2"/>
    <property type="match status" value="1"/>
</dbReference>
<dbReference type="SUPFAM" id="SSF47413">
    <property type="entry name" value="lambda repressor-like DNA-binding domains"/>
    <property type="match status" value="1"/>
</dbReference>
<organism evidence="4 5">
    <name type="scientific">Jiangella ureilytica</name>
    <dbReference type="NCBI Taxonomy" id="2530374"/>
    <lineage>
        <taxon>Bacteria</taxon>
        <taxon>Bacillati</taxon>
        <taxon>Actinomycetota</taxon>
        <taxon>Actinomycetes</taxon>
        <taxon>Jiangellales</taxon>
        <taxon>Jiangellaceae</taxon>
        <taxon>Jiangella</taxon>
    </lineage>
</organism>
<dbReference type="RefSeq" id="WP_131987166.1">
    <property type="nucleotide sequence ID" value="NZ_SMKL01000073.1"/>
</dbReference>
<evidence type="ECO:0000256" key="2">
    <source>
        <dbReference type="SAM" id="MobiDB-lite"/>
    </source>
</evidence>
<dbReference type="SUPFAM" id="SSF51182">
    <property type="entry name" value="RmlC-like cupins"/>
    <property type="match status" value="1"/>
</dbReference>